<dbReference type="PROSITE" id="PS00678">
    <property type="entry name" value="WD_REPEATS_1"/>
    <property type="match status" value="2"/>
</dbReference>
<dbReference type="PRINTS" id="PR00320">
    <property type="entry name" value="GPROTEINBRPT"/>
</dbReference>
<evidence type="ECO:0000313" key="6">
    <source>
        <dbReference type="Proteomes" id="UP000054018"/>
    </source>
</evidence>
<dbReference type="InterPro" id="IPR020472">
    <property type="entry name" value="WD40_PAC1"/>
</dbReference>
<feature type="repeat" description="WD" evidence="3">
    <location>
        <begin position="120"/>
        <end position="161"/>
    </location>
</feature>
<dbReference type="GO" id="GO:0005634">
    <property type="term" value="C:nucleus"/>
    <property type="evidence" value="ECO:0007669"/>
    <property type="project" value="TreeGrafter"/>
</dbReference>
<dbReference type="InterPro" id="IPR001680">
    <property type="entry name" value="WD40_rpt"/>
</dbReference>
<keyword evidence="6" id="KW-1185">Reference proteome</keyword>
<dbReference type="PROSITE" id="PS50082">
    <property type="entry name" value="WD_REPEATS_2"/>
    <property type="match status" value="2"/>
</dbReference>
<feature type="compositionally biased region" description="Acidic residues" evidence="4">
    <location>
        <begin position="392"/>
        <end position="409"/>
    </location>
</feature>
<dbReference type="Gene3D" id="2.130.10.10">
    <property type="entry name" value="YVTN repeat-like/Quinoprotein amine dehydrogenase"/>
    <property type="match status" value="2"/>
</dbReference>
<dbReference type="PANTHER" id="PTHR22847">
    <property type="entry name" value="WD40 REPEAT PROTEIN"/>
    <property type="match status" value="1"/>
</dbReference>
<evidence type="ECO:0000313" key="5">
    <source>
        <dbReference type="EMBL" id="KIK18764.1"/>
    </source>
</evidence>
<evidence type="ECO:0000256" key="1">
    <source>
        <dbReference type="ARBA" id="ARBA00022574"/>
    </source>
</evidence>
<dbReference type="SUPFAM" id="SSF50978">
    <property type="entry name" value="WD40 repeat-like"/>
    <property type="match status" value="1"/>
</dbReference>
<organism evidence="5 6">
    <name type="scientific">Pisolithus microcarpus 441</name>
    <dbReference type="NCBI Taxonomy" id="765257"/>
    <lineage>
        <taxon>Eukaryota</taxon>
        <taxon>Fungi</taxon>
        <taxon>Dikarya</taxon>
        <taxon>Basidiomycota</taxon>
        <taxon>Agaricomycotina</taxon>
        <taxon>Agaricomycetes</taxon>
        <taxon>Agaricomycetidae</taxon>
        <taxon>Boletales</taxon>
        <taxon>Sclerodermatineae</taxon>
        <taxon>Pisolithaceae</taxon>
        <taxon>Pisolithus</taxon>
    </lineage>
</organism>
<feature type="repeat" description="WD" evidence="3">
    <location>
        <begin position="72"/>
        <end position="113"/>
    </location>
</feature>
<dbReference type="EMBL" id="KN833797">
    <property type="protein sequence ID" value="KIK18764.1"/>
    <property type="molecule type" value="Genomic_DNA"/>
</dbReference>
<dbReference type="HOGENOM" id="CLU_000288_57_4_1"/>
<dbReference type="InterPro" id="IPR015943">
    <property type="entry name" value="WD40/YVTN_repeat-like_dom_sf"/>
</dbReference>
<keyword evidence="2" id="KW-0677">Repeat</keyword>
<dbReference type="InterPro" id="IPR019775">
    <property type="entry name" value="WD40_repeat_CS"/>
</dbReference>
<dbReference type="Pfam" id="PF00400">
    <property type="entry name" value="WD40"/>
    <property type="match status" value="2"/>
</dbReference>
<sequence>MDDTVLFRAESELAITEARKQKSERTKLLGSPIQLGGKAIDAVVEGNAIWIAENTHVAKKIDLETGKILQIYRGHTAPVTCLAFYRDDHDTRGLQLLITGSWDQTIKIWDTSSKVLQCSIDAHDDFVKSLLVVPSLRLLVSSGSDKIVRFWDLTDVVERKTITPIGSVSAHSRPVECLAGSIVSDTEAMLFTGDTMGVIKVWKLGKGHEPQSRWHHTLLDTLNLHRTRVTQMIYGAGQLWTASSDETVQITTYPPDPSVSKSVPPLIHPLPVRALLPLSLTPLAEPYVVTAYGDVIRLYDISTAFEPEVVGEIDAHWHDVTAVQLWLRMSHDAAGRIKIEPFIVSVSLDGTVRKWHLSELLTSTPESPEEPKHPTVFSPVPEPRGDGTAGELTEEEERELAELMEEGDS</sequence>
<evidence type="ECO:0000256" key="2">
    <source>
        <dbReference type="ARBA" id="ARBA00022737"/>
    </source>
</evidence>
<protein>
    <recommendedName>
        <fullName evidence="7">WD40 repeat-like protein</fullName>
    </recommendedName>
</protein>
<dbReference type="SMART" id="SM00320">
    <property type="entry name" value="WD40"/>
    <property type="match status" value="5"/>
</dbReference>
<dbReference type="STRING" id="765257.A0A0C9YXY3"/>
<dbReference type="PROSITE" id="PS50294">
    <property type="entry name" value="WD_REPEATS_REGION"/>
    <property type="match status" value="2"/>
</dbReference>
<proteinExistence type="predicted"/>
<reference evidence="6" key="2">
    <citation type="submission" date="2015-01" db="EMBL/GenBank/DDBJ databases">
        <title>Evolutionary Origins and Diversification of the Mycorrhizal Mutualists.</title>
        <authorList>
            <consortium name="DOE Joint Genome Institute"/>
            <consortium name="Mycorrhizal Genomics Consortium"/>
            <person name="Kohler A."/>
            <person name="Kuo A."/>
            <person name="Nagy L.G."/>
            <person name="Floudas D."/>
            <person name="Copeland A."/>
            <person name="Barry K.W."/>
            <person name="Cichocki N."/>
            <person name="Veneault-Fourrey C."/>
            <person name="LaButti K."/>
            <person name="Lindquist E.A."/>
            <person name="Lipzen A."/>
            <person name="Lundell T."/>
            <person name="Morin E."/>
            <person name="Murat C."/>
            <person name="Riley R."/>
            <person name="Ohm R."/>
            <person name="Sun H."/>
            <person name="Tunlid A."/>
            <person name="Henrissat B."/>
            <person name="Grigoriev I.V."/>
            <person name="Hibbett D.S."/>
            <person name="Martin F."/>
        </authorList>
    </citation>
    <scope>NUCLEOTIDE SEQUENCE [LARGE SCALE GENOMIC DNA]</scope>
    <source>
        <strain evidence="6">441</strain>
    </source>
</reference>
<evidence type="ECO:0008006" key="7">
    <source>
        <dbReference type="Google" id="ProtNLM"/>
    </source>
</evidence>
<feature type="region of interest" description="Disordered" evidence="4">
    <location>
        <begin position="362"/>
        <end position="409"/>
    </location>
</feature>
<dbReference type="InterPro" id="IPR036322">
    <property type="entry name" value="WD40_repeat_dom_sf"/>
</dbReference>
<dbReference type="Proteomes" id="UP000054018">
    <property type="component" value="Unassembled WGS sequence"/>
</dbReference>
<name>A0A0C9YXY3_9AGAM</name>
<gene>
    <name evidence="5" type="ORF">PISMIDRAFT_30448</name>
</gene>
<keyword evidence="1 3" id="KW-0853">WD repeat</keyword>
<evidence type="ECO:0000256" key="4">
    <source>
        <dbReference type="SAM" id="MobiDB-lite"/>
    </source>
</evidence>
<dbReference type="PANTHER" id="PTHR22847:SF637">
    <property type="entry name" value="WD REPEAT DOMAIN 5B"/>
    <property type="match status" value="1"/>
</dbReference>
<evidence type="ECO:0000256" key="3">
    <source>
        <dbReference type="PROSITE-ProRule" id="PRU00221"/>
    </source>
</evidence>
<dbReference type="GO" id="GO:1990234">
    <property type="term" value="C:transferase complex"/>
    <property type="evidence" value="ECO:0007669"/>
    <property type="project" value="UniProtKB-ARBA"/>
</dbReference>
<dbReference type="OrthoDB" id="6262491at2759"/>
<accession>A0A0C9YXY3</accession>
<dbReference type="AlphaFoldDB" id="A0A0C9YXY3"/>
<reference evidence="5 6" key="1">
    <citation type="submission" date="2014-04" db="EMBL/GenBank/DDBJ databases">
        <authorList>
            <consortium name="DOE Joint Genome Institute"/>
            <person name="Kuo A."/>
            <person name="Kohler A."/>
            <person name="Costa M.D."/>
            <person name="Nagy L.G."/>
            <person name="Floudas D."/>
            <person name="Copeland A."/>
            <person name="Barry K.W."/>
            <person name="Cichocki N."/>
            <person name="Veneault-Fourrey C."/>
            <person name="LaButti K."/>
            <person name="Lindquist E.A."/>
            <person name="Lipzen A."/>
            <person name="Lundell T."/>
            <person name="Morin E."/>
            <person name="Murat C."/>
            <person name="Sun H."/>
            <person name="Tunlid A."/>
            <person name="Henrissat B."/>
            <person name="Grigoriev I.V."/>
            <person name="Hibbett D.S."/>
            <person name="Martin F."/>
            <person name="Nordberg H.P."/>
            <person name="Cantor M.N."/>
            <person name="Hua S.X."/>
        </authorList>
    </citation>
    <scope>NUCLEOTIDE SEQUENCE [LARGE SCALE GENOMIC DNA]</scope>
    <source>
        <strain evidence="5 6">441</strain>
    </source>
</reference>